<dbReference type="InterPro" id="IPR012340">
    <property type="entry name" value="NA-bd_OB-fold"/>
</dbReference>
<feature type="compositionally biased region" description="Acidic residues" evidence="1">
    <location>
        <begin position="26"/>
        <end position="38"/>
    </location>
</feature>
<organism evidence="3 4">
    <name type="scientific">Chloropicon primus</name>
    <dbReference type="NCBI Taxonomy" id="1764295"/>
    <lineage>
        <taxon>Eukaryota</taxon>
        <taxon>Viridiplantae</taxon>
        <taxon>Chlorophyta</taxon>
        <taxon>Chloropicophyceae</taxon>
        <taxon>Chloropicales</taxon>
        <taxon>Chloropicaceae</taxon>
        <taxon>Chloropicon</taxon>
    </lineage>
</organism>
<evidence type="ECO:0000313" key="3">
    <source>
        <dbReference type="EMBL" id="QDZ24796.1"/>
    </source>
</evidence>
<evidence type="ECO:0000259" key="2">
    <source>
        <dbReference type="PROSITE" id="PS50126"/>
    </source>
</evidence>
<feature type="region of interest" description="Disordered" evidence="1">
    <location>
        <begin position="23"/>
        <end position="52"/>
    </location>
</feature>
<reference evidence="3 4" key="1">
    <citation type="submission" date="2018-07" db="EMBL/GenBank/DDBJ databases">
        <title>The complete nuclear genome of the prasinophyte Chloropicon primus (CCMP1205).</title>
        <authorList>
            <person name="Pombert J.-F."/>
            <person name="Otis C."/>
            <person name="Turmel M."/>
            <person name="Lemieux C."/>
        </authorList>
    </citation>
    <scope>NUCLEOTIDE SEQUENCE [LARGE SCALE GENOMIC DNA]</scope>
    <source>
        <strain evidence="3 4">CCMP1205</strain>
    </source>
</reference>
<dbReference type="EMBL" id="CP031047">
    <property type="protein sequence ID" value="QDZ24796.1"/>
    <property type="molecule type" value="Genomic_DNA"/>
</dbReference>
<evidence type="ECO:0000256" key="1">
    <source>
        <dbReference type="SAM" id="MobiDB-lite"/>
    </source>
</evidence>
<sequence length="401" mass="45690">MGMGMGMRWGRCRPSAALRCRGLGEEREEESTAAEEFDAVGSEDTPLLNRDRKAERVSDYIGGSEWEKYRERDPRVVEDKLREAVFPESFYGTRLQRQIFPEDVGERAYVEYDTLPPYEGDVTHRVEEAEQLLNSGVTDEREIEFWFRNSDMPDTGFPLKIECDKVQDYRPEEYDFETSLNDVFTPFCPTIRDAPGAEQTLTLGQEITGKVMGAHVQQGVLVDLGANIAGLIPMYHHQDSRGLDSKCLESLGVDKFDEIFGQDKEVTVKVHALRLQRYGGSGRHVYRFPVEVELLEPHLEASVLAKPLEASQGDSKAPVTLHDPRQRSLWEEMARVTGRKVSEAFLAELDGMADEYELSRKEQFDNIKDMEIFDPNHDDFAKKRGSPDPLWGLEDLLADDK</sequence>
<feature type="domain" description="S1 motif" evidence="2">
    <location>
        <begin position="204"/>
        <end position="270"/>
    </location>
</feature>
<accession>A0A5B8MXE0</accession>
<keyword evidence="4" id="KW-1185">Reference proteome</keyword>
<dbReference type="AlphaFoldDB" id="A0A5B8MXE0"/>
<dbReference type="Proteomes" id="UP000316726">
    <property type="component" value="Chromosome 14"/>
</dbReference>
<feature type="compositionally biased region" description="Basic and acidic residues" evidence="1">
    <location>
        <begin position="376"/>
        <end position="386"/>
    </location>
</feature>
<feature type="region of interest" description="Disordered" evidence="1">
    <location>
        <begin position="376"/>
        <end position="401"/>
    </location>
</feature>
<protein>
    <recommendedName>
        <fullName evidence="2">S1 motif domain-containing protein</fullName>
    </recommendedName>
</protein>
<evidence type="ECO:0000313" key="4">
    <source>
        <dbReference type="Proteomes" id="UP000316726"/>
    </source>
</evidence>
<dbReference type="GO" id="GO:0003676">
    <property type="term" value="F:nucleic acid binding"/>
    <property type="evidence" value="ECO:0007669"/>
    <property type="project" value="InterPro"/>
</dbReference>
<gene>
    <name evidence="3" type="ORF">A3770_14p73140</name>
</gene>
<dbReference type="InterPro" id="IPR003029">
    <property type="entry name" value="S1_domain"/>
</dbReference>
<dbReference type="PROSITE" id="PS50126">
    <property type="entry name" value="S1"/>
    <property type="match status" value="1"/>
</dbReference>
<dbReference type="SUPFAM" id="SSF50249">
    <property type="entry name" value="Nucleic acid-binding proteins"/>
    <property type="match status" value="1"/>
</dbReference>
<name>A0A5B8MXE0_9CHLO</name>
<proteinExistence type="predicted"/>